<dbReference type="RefSeq" id="YP_009841079.1">
    <property type="nucleotide sequence ID" value="NC_048729.1"/>
</dbReference>
<dbReference type="EMBL" id="MH651187">
    <property type="protein sequence ID" value="AXQ65022.1"/>
    <property type="molecule type" value="Genomic_DNA"/>
</dbReference>
<evidence type="ECO:0000313" key="2">
    <source>
        <dbReference type="EMBL" id="AXQ65022.1"/>
    </source>
</evidence>
<sequence length="30" mass="3574">MTFHSRPRPQVQHFPRPKKPLYESKPKGAK</sequence>
<feature type="compositionally biased region" description="Basic and acidic residues" evidence="1">
    <location>
        <begin position="20"/>
        <end position="30"/>
    </location>
</feature>
<organism evidence="2 3">
    <name type="scientific">Mycobacterium phage Renaud18</name>
    <dbReference type="NCBI Taxonomy" id="2301701"/>
    <lineage>
        <taxon>Viruses</taxon>
        <taxon>Duplodnaviria</taxon>
        <taxon>Heunggongvirae</taxon>
        <taxon>Uroviricota</taxon>
        <taxon>Caudoviricetes</taxon>
        <taxon>Gracegardnervirinae</taxon>
        <taxon>Thetabobvirus</taxon>
        <taxon>Thetabobvirus renaud18</taxon>
        <taxon>Mycobacterium virus Renaud18</taxon>
    </lineage>
</organism>
<evidence type="ECO:0000313" key="3">
    <source>
        <dbReference type="Proteomes" id="UP000262077"/>
    </source>
</evidence>
<proteinExistence type="predicted"/>
<gene>
    <name evidence="2" type="primary">54</name>
    <name evidence="2" type="ORF">SEA_RENAUD18_54</name>
</gene>
<evidence type="ECO:0000256" key="1">
    <source>
        <dbReference type="SAM" id="MobiDB-lite"/>
    </source>
</evidence>
<reference evidence="3" key="1">
    <citation type="submission" date="2018-07" db="EMBL/GenBank/DDBJ databases">
        <authorList>
            <person name="Blumer L.S."/>
            <person name="Peister A."/>
            <person name="Ashby L.E."/>
            <person name="Bailey J.T."/>
            <person name="Douglas N.T.IV."/>
            <person name="Edwards J.M."/>
            <person name="Farrar A.M."/>
            <person name="Ford C."/>
            <person name="Frazier A.Jr."/>
            <person name="Freeman K.M."/>
            <person name="Hawkins D.A."/>
            <person name="Hoover D."/>
            <person name="Jones M.S."/>
            <person name="Magruder T.J."/>
            <person name="Phipps S.A."/>
            <person name="Ridley T.A."/>
            <person name="Scott S.M."/>
            <person name="Singleton G.II."/>
            <person name="Smith C.P."/>
            <person name="White Q.C."/>
            <person name="Wright J.K."/>
            <person name="Garlena R.A."/>
            <person name="Russell D.A."/>
            <person name="Pope W.H."/>
            <person name="Jacobs-Sera D."/>
            <person name="Hatfull G.F."/>
        </authorList>
    </citation>
    <scope>NUCLEOTIDE SEQUENCE [LARGE SCALE GENOMIC DNA]</scope>
</reference>
<accession>A0A385E2G2</accession>
<protein>
    <submittedName>
        <fullName evidence="2">Uncharacterized protein</fullName>
    </submittedName>
</protein>
<feature type="region of interest" description="Disordered" evidence="1">
    <location>
        <begin position="1"/>
        <end position="30"/>
    </location>
</feature>
<keyword evidence="3" id="KW-1185">Reference proteome</keyword>
<name>A0A385E2G2_9CAUD</name>
<dbReference type="KEGG" id="vg:55611300"/>
<dbReference type="Proteomes" id="UP000262077">
    <property type="component" value="Segment"/>
</dbReference>
<dbReference type="GeneID" id="55611300"/>